<organism evidence="1 2">
    <name type="scientific">Coccomyxa viridis</name>
    <dbReference type="NCBI Taxonomy" id="1274662"/>
    <lineage>
        <taxon>Eukaryota</taxon>
        <taxon>Viridiplantae</taxon>
        <taxon>Chlorophyta</taxon>
        <taxon>core chlorophytes</taxon>
        <taxon>Trebouxiophyceae</taxon>
        <taxon>Trebouxiophyceae incertae sedis</taxon>
        <taxon>Coccomyxaceae</taxon>
        <taxon>Coccomyxa</taxon>
    </lineage>
</organism>
<proteinExistence type="predicted"/>
<accession>A0AAV1HZP4</accession>
<dbReference type="Proteomes" id="UP001314263">
    <property type="component" value="Unassembled WGS sequence"/>
</dbReference>
<dbReference type="EMBL" id="CAUYUE010000004">
    <property type="protein sequence ID" value="CAK0765313.1"/>
    <property type="molecule type" value="Genomic_DNA"/>
</dbReference>
<protein>
    <submittedName>
        <fullName evidence="1">Uncharacterized protein</fullName>
    </submittedName>
</protein>
<evidence type="ECO:0000313" key="2">
    <source>
        <dbReference type="Proteomes" id="UP001314263"/>
    </source>
</evidence>
<sequence length="160" mass="16985">MAMHLGTLNLCPHIKPIYLKVPIGGLLNQGTDSHQILPTFQATHNSMRLQTKAASIMEKGTINWGVTDLGMEVIIGRVVVTPSQAALTTEVNNMEDMAAQAAMAISQAMVVEEAMITMQVMVGIIQAAMAMSPAMVVKVAMGTIQGMVGVTERGTEGLCM</sequence>
<reference evidence="1 2" key="1">
    <citation type="submission" date="2023-10" db="EMBL/GenBank/DDBJ databases">
        <authorList>
            <person name="Maclean D."/>
            <person name="Macfadyen A."/>
        </authorList>
    </citation>
    <scope>NUCLEOTIDE SEQUENCE [LARGE SCALE GENOMIC DNA]</scope>
</reference>
<name>A0AAV1HZP4_9CHLO</name>
<comment type="caution">
    <text evidence="1">The sequence shown here is derived from an EMBL/GenBank/DDBJ whole genome shotgun (WGS) entry which is preliminary data.</text>
</comment>
<gene>
    <name evidence="1" type="ORF">CVIRNUC_003246</name>
</gene>
<dbReference type="AlphaFoldDB" id="A0AAV1HZP4"/>
<evidence type="ECO:0000313" key="1">
    <source>
        <dbReference type="EMBL" id="CAK0765313.1"/>
    </source>
</evidence>
<keyword evidence="2" id="KW-1185">Reference proteome</keyword>